<dbReference type="AlphaFoldDB" id="A0AAF0ZQP1"/>
<evidence type="ECO:0000313" key="2">
    <source>
        <dbReference type="Proteomes" id="UP001234989"/>
    </source>
</evidence>
<dbReference type="Proteomes" id="UP001234989">
    <property type="component" value="Chromosome 9"/>
</dbReference>
<evidence type="ECO:0000313" key="1">
    <source>
        <dbReference type="EMBL" id="WMV48512.1"/>
    </source>
</evidence>
<organism evidence="1 2">
    <name type="scientific">Solanum verrucosum</name>
    <dbReference type="NCBI Taxonomy" id="315347"/>
    <lineage>
        <taxon>Eukaryota</taxon>
        <taxon>Viridiplantae</taxon>
        <taxon>Streptophyta</taxon>
        <taxon>Embryophyta</taxon>
        <taxon>Tracheophyta</taxon>
        <taxon>Spermatophyta</taxon>
        <taxon>Magnoliopsida</taxon>
        <taxon>eudicotyledons</taxon>
        <taxon>Gunneridae</taxon>
        <taxon>Pentapetalae</taxon>
        <taxon>asterids</taxon>
        <taxon>lamiids</taxon>
        <taxon>Solanales</taxon>
        <taxon>Solanaceae</taxon>
        <taxon>Solanoideae</taxon>
        <taxon>Solaneae</taxon>
        <taxon>Solanum</taxon>
    </lineage>
</organism>
<accession>A0AAF0ZQP1</accession>
<proteinExistence type="predicted"/>
<name>A0AAF0ZQP1_SOLVR</name>
<reference evidence="1" key="1">
    <citation type="submission" date="2023-08" db="EMBL/GenBank/DDBJ databases">
        <title>A de novo genome assembly of Solanum verrucosum Schlechtendal, a Mexican diploid species geographically isolated from the other diploid A-genome species in potato relatives.</title>
        <authorList>
            <person name="Hosaka K."/>
        </authorList>
    </citation>
    <scope>NUCLEOTIDE SEQUENCE</scope>
    <source>
        <tissue evidence="1">Young leaves</tissue>
    </source>
</reference>
<gene>
    <name evidence="1" type="ORF">MTR67_041897</name>
</gene>
<keyword evidence="2" id="KW-1185">Reference proteome</keyword>
<dbReference type="EMBL" id="CP133620">
    <property type="protein sequence ID" value="WMV48512.1"/>
    <property type="molecule type" value="Genomic_DNA"/>
</dbReference>
<protein>
    <submittedName>
        <fullName evidence="1">Uncharacterized protein</fullName>
    </submittedName>
</protein>
<sequence>MAENEIEEMLNHLRRIKSGGNLDSVKIDQIMGLGMALRVLRTFIKYHHILLCDSIVKHKKNAKLTMAMLHQVLEGIPDECKTNLNQERPESHLLEFLECDTILSNNYELNDLDLSECMDCLGKNLNDVLILCLERVRSYPPEENHEIHRFIKELKVVQKKLRFLTYLYATEINGYVNHEKLECLGTRLQFMANNVGHLCLAFSDFVNDIDEDEDEDQYNDILNTPPYLLFLIVLVELEMKKIFLSERLFFFF</sequence>